<evidence type="ECO:0000256" key="1">
    <source>
        <dbReference type="SAM" id="Coils"/>
    </source>
</evidence>
<dbReference type="KEGG" id="svp:Pan189_07160"/>
<keyword evidence="1" id="KW-0175">Coiled coil</keyword>
<dbReference type="Proteomes" id="UP000317318">
    <property type="component" value="Chromosome"/>
</dbReference>
<sequence length="534" mass="59524">MTCSTKVSRSMTADKLRTSCSSRRRKPIVELSKSSQLVFACNAGSTRIRLISRAFLICKIFVLAGCAVKTEPPRRPATHFLVIGGGYSPDSNAIAIERNVIEFDRWLDERNVPQDRRAILFADGDDPGRDVQYDDPDAAIPEVNQVLAAVFAEEDGISDRYRTNDIKNVTGPATPERIADWFDKAAGRLRKGDRLFIFVTAHGDPAVDDISQNTSLLLWDDRKLSVEEFTAELDKLDPQIEVVTVMVQCYSGGFANIIYRGGDPSAGLSPARRCGFYSTTFDRVAAGCSPALQDDKYDEYSEPFVAAISGVEPRANVDADHDGAVSWEEAHCFALARLNTIDIPLRTSDQFLLQMTPPENTFDIKQDASPAEQDAIKKLAAALEINDPFSKDALESLEAEWTETYELLDAELVALEDKAEDARAMLERVVIQKWPELAGIWNPRAHAIVREQGDAIVSTVTNHELWEKFLKHREEVAAADERLLATERQLAKVTRLRLLLATVANRASLYRSADQAKIDQYRQLLDLERGVFAE</sequence>
<feature type="coiled-coil region" evidence="1">
    <location>
        <begin position="398"/>
        <end position="432"/>
    </location>
</feature>
<gene>
    <name evidence="2" type="ORF">Pan189_07160</name>
</gene>
<dbReference type="AlphaFoldDB" id="A0A517QXR0"/>
<reference evidence="2 3" key="1">
    <citation type="submission" date="2019-02" db="EMBL/GenBank/DDBJ databases">
        <title>Deep-cultivation of Planctomycetes and their phenomic and genomic characterization uncovers novel biology.</title>
        <authorList>
            <person name="Wiegand S."/>
            <person name="Jogler M."/>
            <person name="Boedeker C."/>
            <person name="Pinto D."/>
            <person name="Vollmers J."/>
            <person name="Rivas-Marin E."/>
            <person name="Kohn T."/>
            <person name="Peeters S.H."/>
            <person name="Heuer A."/>
            <person name="Rast P."/>
            <person name="Oberbeckmann S."/>
            <person name="Bunk B."/>
            <person name="Jeske O."/>
            <person name="Meyerdierks A."/>
            <person name="Storesund J.E."/>
            <person name="Kallscheuer N."/>
            <person name="Luecker S."/>
            <person name="Lage O.M."/>
            <person name="Pohl T."/>
            <person name="Merkel B.J."/>
            <person name="Hornburger P."/>
            <person name="Mueller R.-W."/>
            <person name="Bruemmer F."/>
            <person name="Labrenz M."/>
            <person name="Spormann A.M."/>
            <person name="Op den Camp H."/>
            <person name="Overmann J."/>
            <person name="Amann R."/>
            <person name="Jetten M.S.M."/>
            <person name="Mascher T."/>
            <person name="Medema M.H."/>
            <person name="Devos D.P."/>
            <person name="Kaster A.-K."/>
            <person name="Ovreas L."/>
            <person name="Rohde M."/>
            <person name="Galperin M.Y."/>
            <person name="Jogler C."/>
        </authorList>
    </citation>
    <scope>NUCLEOTIDE SEQUENCE [LARGE SCALE GENOMIC DNA]</scope>
    <source>
        <strain evidence="2 3">Pan189</strain>
    </source>
</reference>
<evidence type="ECO:0000313" key="2">
    <source>
        <dbReference type="EMBL" id="QDT36360.1"/>
    </source>
</evidence>
<keyword evidence="3" id="KW-1185">Reference proteome</keyword>
<proteinExistence type="predicted"/>
<dbReference type="Gene3D" id="3.40.50.1460">
    <property type="match status" value="1"/>
</dbReference>
<organism evidence="2 3">
    <name type="scientific">Stratiformator vulcanicus</name>
    <dbReference type="NCBI Taxonomy" id="2527980"/>
    <lineage>
        <taxon>Bacteria</taxon>
        <taxon>Pseudomonadati</taxon>
        <taxon>Planctomycetota</taxon>
        <taxon>Planctomycetia</taxon>
        <taxon>Planctomycetales</taxon>
        <taxon>Planctomycetaceae</taxon>
        <taxon>Stratiformator</taxon>
    </lineage>
</organism>
<dbReference type="EMBL" id="CP036268">
    <property type="protein sequence ID" value="QDT36360.1"/>
    <property type="molecule type" value="Genomic_DNA"/>
</dbReference>
<evidence type="ECO:0000313" key="3">
    <source>
        <dbReference type="Proteomes" id="UP000317318"/>
    </source>
</evidence>
<protein>
    <recommendedName>
        <fullName evidence="4">Caspase domain protein</fullName>
    </recommendedName>
</protein>
<name>A0A517QXR0_9PLAN</name>
<accession>A0A517QXR0</accession>
<evidence type="ECO:0008006" key="4">
    <source>
        <dbReference type="Google" id="ProtNLM"/>
    </source>
</evidence>